<evidence type="ECO:0000256" key="2">
    <source>
        <dbReference type="ARBA" id="ARBA00022771"/>
    </source>
</evidence>
<dbReference type="InterPro" id="IPR003851">
    <property type="entry name" value="Znf_Dof"/>
</dbReference>
<dbReference type="GO" id="GO:0008270">
    <property type="term" value="F:zinc ion binding"/>
    <property type="evidence" value="ECO:0007669"/>
    <property type="project" value="UniProtKB-KW"/>
</dbReference>
<evidence type="ECO:0000256" key="9">
    <source>
        <dbReference type="RuleBase" id="RU369094"/>
    </source>
</evidence>
<dbReference type="EMBL" id="JAMYWD010000008">
    <property type="protein sequence ID" value="KAJ4964274.1"/>
    <property type="molecule type" value="Genomic_DNA"/>
</dbReference>
<sequence>MSPDNFLTNSVTGDENQTSGGGHNKEQPMKCPRCDSSNTKFCYYNNYSLTQPRHFCKTCRRYWTKGGALRNVPIGGCRKTKRPKSTSNLSSDVPILGFSSALEFTTSDFNNNNHLFFSFAGGLSSVVAEDHSWCDGTATKRSWSEGFKSDGEMREKGSMNVPRSVASSIESLSCLNQDLHWKLQQQRLTMFFDGGRGVSDLPGTDVIENQLQAQKPEPISFQNLGISNQEILAVSNENDNTSNWNGIQAWMDLHQYNTLP</sequence>
<evidence type="ECO:0000313" key="12">
    <source>
        <dbReference type="EMBL" id="KAJ4964274.1"/>
    </source>
</evidence>
<keyword evidence="13" id="KW-1185">Reference proteome</keyword>
<dbReference type="InterPro" id="IPR045174">
    <property type="entry name" value="Dof"/>
</dbReference>
<dbReference type="Proteomes" id="UP001141806">
    <property type="component" value="Unassembled WGS sequence"/>
</dbReference>
<proteinExistence type="predicted"/>
<dbReference type="PROSITE" id="PS01361">
    <property type="entry name" value="ZF_DOF_1"/>
    <property type="match status" value="1"/>
</dbReference>
<reference evidence="12" key="1">
    <citation type="journal article" date="2023" name="Plant J.">
        <title>The genome of the king protea, Protea cynaroides.</title>
        <authorList>
            <person name="Chang J."/>
            <person name="Duong T.A."/>
            <person name="Schoeman C."/>
            <person name="Ma X."/>
            <person name="Roodt D."/>
            <person name="Barker N."/>
            <person name="Li Z."/>
            <person name="Van de Peer Y."/>
            <person name="Mizrachi E."/>
        </authorList>
    </citation>
    <scope>NUCLEOTIDE SEQUENCE</scope>
    <source>
        <tissue evidence="12">Young leaves</tissue>
    </source>
</reference>
<gene>
    <name evidence="12" type="ORF">NE237_024213</name>
</gene>
<dbReference type="GO" id="GO:0003700">
    <property type="term" value="F:DNA-binding transcription factor activity"/>
    <property type="evidence" value="ECO:0007669"/>
    <property type="project" value="UniProtKB-UniRule"/>
</dbReference>
<evidence type="ECO:0000256" key="1">
    <source>
        <dbReference type="ARBA" id="ARBA00022723"/>
    </source>
</evidence>
<accession>A0A9Q0HE83</accession>
<keyword evidence="2 8" id="KW-0863">Zinc-finger</keyword>
<evidence type="ECO:0000256" key="10">
    <source>
        <dbReference type="SAM" id="MobiDB-lite"/>
    </source>
</evidence>
<evidence type="ECO:0000313" key="13">
    <source>
        <dbReference type="Proteomes" id="UP001141806"/>
    </source>
</evidence>
<dbReference type="OrthoDB" id="1927254at2759"/>
<organism evidence="12 13">
    <name type="scientific">Protea cynaroides</name>
    <dbReference type="NCBI Taxonomy" id="273540"/>
    <lineage>
        <taxon>Eukaryota</taxon>
        <taxon>Viridiplantae</taxon>
        <taxon>Streptophyta</taxon>
        <taxon>Embryophyta</taxon>
        <taxon>Tracheophyta</taxon>
        <taxon>Spermatophyta</taxon>
        <taxon>Magnoliopsida</taxon>
        <taxon>Proteales</taxon>
        <taxon>Proteaceae</taxon>
        <taxon>Protea</taxon>
    </lineage>
</organism>
<evidence type="ECO:0000256" key="6">
    <source>
        <dbReference type="ARBA" id="ARBA00023163"/>
    </source>
</evidence>
<evidence type="ECO:0000256" key="4">
    <source>
        <dbReference type="ARBA" id="ARBA00023015"/>
    </source>
</evidence>
<dbReference type="GO" id="GO:0003677">
    <property type="term" value="F:DNA binding"/>
    <property type="evidence" value="ECO:0007669"/>
    <property type="project" value="UniProtKB-UniRule"/>
</dbReference>
<dbReference type="PANTHER" id="PTHR31992">
    <property type="entry name" value="DOF ZINC FINGER PROTEIN DOF1.4-RELATED"/>
    <property type="match status" value="1"/>
</dbReference>
<protein>
    <recommendedName>
        <fullName evidence="9">Dof zinc finger protein</fullName>
    </recommendedName>
</protein>
<evidence type="ECO:0000256" key="8">
    <source>
        <dbReference type="PROSITE-ProRule" id="PRU00071"/>
    </source>
</evidence>
<comment type="subcellular location">
    <subcellularLocation>
        <location evidence="8 9">Nucleus</location>
    </subcellularLocation>
</comment>
<dbReference type="AlphaFoldDB" id="A0A9Q0HE83"/>
<feature type="region of interest" description="Disordered" evidence="10">
    <location>
        <begin position="1"/>
        <end position="30"/>
    </location>
</feature>
<feature type="domain" description="Dof-type" evidence="11">
    <location>
        <begin position="29"/>
        <end position="83"/>
    </location>
</feature>
<evidence type="ECO:0000259" key="11">
    <source>
        <dbReference type="PROSITE" id="PS50884"/>
    </source>
</evidence>
<dbReference type="PROSITE" id="PS50884">
    <property type="entry name" value="ZF_DOF_2"/>
    <property type="match status" value="1"/>
</dbReference>
<dbReference type="GO" id="GO:0005634">
    <property type="term" value="C:nucleus"/>
    <property type="evidence" value="ECO:0007669"/>
    <property type="project" value="UniProtKB-SubCell"/>
</dbReference>
<keyword evidence="3 9" id="KW-0862">Zinc</keyword>
<comment type="function">
    <text evidence="9">Transcription factor that binds specifically to a 5'-AA[AG]G-3' consensus core sequence.</text>
</comment>
<comment type="caution">
    <text evidence="12">The sequence shown here is derived from an EMBL/GenBank/DDBJ whole genome shotgun (WGS) entry which is preliminary data.</text>
</comment>
<feature type="compositionally biased region" description="Polar residues" evidence="10">
    <location>
        <begin position="1"/>
        <end position="18"/>
    </location>
</feature>
<evidence type="ECO:0000256" key="3">
    <source>
        <dbReference type="ARBA" id="ARBA00022833"/>
    </source>
</evidence>
<keyword evidence="6 9" id="KW-0804">Transcription</keyword>
<evidence type="ECO:0000256" key="7">
    <source>
        <dbReference type="ARBA" id="ARBA00023242"/>
    </source>
</evidence>
<keyword evidence="5 8" id="KW-0238">DNA-binding</keyword>
<dbReference type="Pfam" id="PF02701">
    <property type="entry name" value="Zn_ribbon_Dof"/>
    <property type="match status" value="1"/>
</dbReference>
<evidence type="ECO:0000256" key="5">
    <source>
        <dbReference type="ARBA" id="ARBA00023125"/>
    </source>
</evidence>
<name>A0A9Q0HE83_9MAGN</name>
<dbReference type="PANTHER" id="PTHR31992:SF313">
    <property type="entry name" value="DOF ZINC FINGER PROTEIN DOF5.7"/>
    <property type="match status" value="1"/>
</dbReference>
<keyword evidence="4 9" id="KW-0805">Transcription regulation</keyword>
<keyword evidence="7 8" id="KW-0539">Nucleus</keyword>
<keyword evidence="1 9" id="KW-0479">Metal-binding</keyword>